<evidence type="ECO:0000313" key="2">
    <source>
        <dbReference type="Proteomes" id="UP000032803"/>
    </source>
</evidence>
<dbReference type="AlphaFoldDB" id="A0A0A8UXW8"/>
<proteinExistence type="predicted"/>
<dbReference type="EMBL" id="LN681225">
    <property type="protein sequence ID" value="CEK11579.1"/>
    <property type="molecule type" value="Genomic_DNA"/>
</dbReference>
<evidence type="ECO:0000313" key="1">
    <source>
        <dbReference type="EMBL" id="CEK11579.1"/>
    </source>
</evidence>
<dbReference type="KEGG" id="lha:LHA_2573"/>
<accession>A0A0A8UXW8</accession>
<gene>
    <name evidence="1" type="ORF">LHA_2573</name>
</gene>
<dbReference type="HOGENOM" id="CLU_2554080_0_0_6"/>
<name>A0A0A8UXW8_LEGHA</name>
<dbReference type="Proteomes" id="UP000032803">
    <property type="component" value="Chromosome I"/>
</dbReference>
<keyword evidence="2" id="KW-1185">Reference proteome</keyword>
<dbReference type="STRING" id="449.LHA_2573"/>
<protein>
    <submittedName>
        <fullName evidence="1">Uncharacterized protein</fullName>
    </submittedName>
</protein>
<reference evidence="2" key="1">
    <citation type="submission" date="2014-09" db="EMBL/GenBank/DDBJ databases">
        <authorList>
            <person name="Gomez-Valero L."/>
        </authorList>
    </citation>
    <scope>NUCLEOTIDE SEQUENCE [LARGE SCALE GENOMIC DNA]</scope>
    <source>
        <strain evidence="2">ATCC35250</strain>
    </source>
</reference>
<sequence length="82" mass="9573">MWHYKTNPAYPSIARRLGSFDFEPPEMFFPTVQAFNRARKATTYRLSKELFFFTPDQKNSPRILAGIAVNEEPEEVSCIKNQ</sequence>
<organism evidence="1 2">
    <name type="scientific">Legionella hackeliae</name>
    <dbReference type="NCBI Taxonomy" id="449"/>
    <lineage>
        <taxon>Bacteria</taxon>
        <taxon>Pseudomonadati</taxon>
        <taxon>Pseudomonadota</taxon>
        <taxon>Gammaproteobacteria</taxon>
        <taxon>Legionellales</taxon>
        <taxon>Legionellaceae</taxon>
        <taxon>Legionella</taxon>
    </lineage>
</organism>